<feature type="compositionally biased region" description="Low complexity" evidence="1">
    <location>
        <begin position="138"/>
        <end position="153"/>
    </location>
</feature>
<dbReference type="EMBL" id="LSYV01000009">
    <property type="protein sequence ID" value="KXZ53047.1"/>
    <property type="molecule type" value="Genomic_DNA"/>
</dbReference>
<evidence type="ECO:0000256" key="1">
    <source>
        <dbReference type="SAM" id="MobiDB-lite"/>
    </source>
</evidence>
<sequence length="179" mass="19090">MQSAESYSHPTTPLPPEKAADAGELWKKDEEEDRLLDALCDAAMAFLSVNAPGVQHQPRGVATLRLAAAAATSSGSALWSAACPRVDMVAVDDPDMKRTLDAILVAEDLVVELMERAIEVARQRVQEHEQQAAEALRRATTGRAGRRAAAQERGSGGEEVAATEEEEQGPKPGCQCTIS</sequence>
<accession>A0A150GT64</accession>
<dbReference type="Proteomes" id="UP000075714">
    <property type="component" value="Unassembled WGS sequence"/>
</dbReference>
<keyword evidence="3" id="KW-1185">Reference proteome</keyword>
<reference evidence="3" key="1">
    <citation type="journal article" date="2016" name="Nat. Commun.">
        <title>The Gonium pectorale genome demonstrates co-option of cell cycle regulation during the evolution of multicellularity.</title>
        <authorList>
            <person name="Hanschen E.R."/>
            <person name="Marriage T.N."/>
            <person name="Ferris P.J."/>
            <person name="Hamaji T."/>
            <person name="Toyoda A."/>
            <person name="Fujiyama A."/>
            <person name="Neme R."/>
            <person name="Noguchi H."/>
            <person name="Minakuchi Y."/>
            <person name="Suzuki M."/>
            <person name="Kawai-Toyooka H."/>
            <person name="Smith D.R."/>
            <person name="Sparks H."/>
            <person name="Anderson J."/>
            <person name="Bakaric R."/>
            <person name="Luria V."/>
            <person name="Karger A."/>
            <person name="Kirschner M.W."/>
            <person name="Durand P.M."/>
            <person name="Michod R.E."/>
            <person name="Nozaki H."/>
            <person name="Olson B.J."/>
        </authorList>
    </citation>
    <scope>NUCLEOTIDE SEQUENCE [LARGE SCALE GENOMIC DNA]</scope>
    <source>
        <strain evidence="3">NIES-2863</strain>
    </source>
</reference>
<organism evidence="2 3">
    <name type="scientific">Gonium pectorale</name>
    <name type="common">Green alga</name>
    <dbReference type="NCBI Taxonomy" id="33097"/>
    <lineage>
        <taxon>Eukaryota</taxon>
        <taxon>Viridiplantae</taxon>
        <taxon>Chlorophyta</taxon>
        <taxon>core chlorophytes</taxon>
        <taxon>Chlorophyceae</taxon>
        <taxon>CS clade</taxon>
        <taxon>Chlamydomonadales</taxon>
        <taxon>Volvocaceae</taxon>
        <taxon>Gonium</taxon>
    </lineage>
</organism>
<feature type="region of interest" description="Disordered" evidence="1">
    <location>
        <begin position="1"/>
        <end position="26"/>
    </location>
</feature>
<evidence type="ECO:0000313" key="2">
    <source>
        <dbReference type="EMBL" id="KXZ53047.1"/>
    </source>
</evidence>
<feature type="region of interest" description="Disordered" evidence="1">
    <location>
        <begin position="131"/>
        <end position="179"/>
    </location>
</feature>
<evidence type="ECO:0000313" key="3">
    <source>
        <dbReference type="Proteomes" id="UP000075714"/>
    </source>
</evidence>
<dbReference type="AlphaFoldDB" id="A0A150GT64"/>
<name>A0A150GT64_GONPE</name>
<proteinExistence type="predicted"/>
<comment type="caution">
    <text evidence="2">The sequence shown here is derived from an EMBL/GenBank/DDBJ whole genome shotgun (WGS) entry which is preliminary data.</text>
</comment>
<feature type="compositionally biased region" description="Polar residues" evidence="1">
    <location>
        <begin position="1"/>
        <end position="11"/>
    </location>
</feature>
<protein>
    <submittedName>
        <fullName evidence="2">Uncharacterized protein</fullName>
    </submittedName>
</protein>
<gene>
    <name evidence="2" type="ORF">GPECTOR_8g42</name>
</gene>